<organism evidence="9 10">
    <name type="scientific">Xylona heveae (strain CBS 132557 / TC161)</name>
    <dbReference type="NCBI Taxonomy" id="1328760"/>
    <lineage>
        <taxon>Eukaryota</taxon>
        <taxon>Fungi</taxon>
        <taxon>Dikarya</taxon>
        <taxon>Ascomycota</taxon>
        <taxon>Pezizomycotina</taxon>
        <taxon>Xylonomycetes</taxon>
        <taxon>Xylonales</taxon>
        <taxon>Xylonaceae</taxon>
        <taxon>Xylona</taxon>
    </lineage>
</organism>
<dbReference type="InterPro" id="IPR036265">
    <property type="entry name" value="HIT-like_sf"/>
</dbReference>
<dbReference type="GO" id="GO:0000012">
    <property type="term" value="P:single strand break repair"/>
    <property type="evidence" value="ECO:0007669"/>
    <property type="project" value="TreeGrafter"/>
</dbReference>
<dbReference type="Proteomes" id="UP000076632">
    <property type="component" value="Unassembled WGS sequence"/>
</dbReference>
<dbReference type="InParanoid" id="A0A165JRE3"/>
<dbReference type="InterPro" id="IPR011146">
    <property type="entry name" value="HIT-like"/>
</dbReference>
<sequence>MPDSHDAARDDEEPQDAITAEEMTGTALPGQPSIGTDSTQKRDAFAELMAPKPKHHPAPKPSRPRAHPNLFIGRDGLGAYSYDPTAFGPERVIYYNDDFVVINDLYPKAAVHILLLPRDPSKFLLHPFDAFEDREFLALVQKEVKSLRVLVAKELRRRYGKFSATERKREAALEAALAADPRKAELQQPEESLDLPPGRDYSTSVISGIHAHPSMSHLHIHVLSVDAVSDCLHHRSHYNSFKSPFLIDVEDFPLSPTDVRRHPGREGYLQRDLVCWRCGKNFGNKYIRHLKEHLEWEFEEWKKE</sequence>
<dbReference type="GO" id="GO:1990165">
    <property type="term" value="F:single-strand break-containing DNA binding"/>
    <property type="evidence" value="ECO:0007669"/>
    <property type="project" value="TreeGrafter"/>
</dbReference>
<dbReference type="PANTHER" id="PTHR12486:SF4">
    <property type="entry name" value="APRATAXIN"/>
    <property type="match status" value="1"/>
</dbReference>
<keyword evidence="5" id="KW-0539">Nucleus</keyword>
<evidence type="ECO:0000259" key="8">
    <source>
        <dbReference type="Pfam" id="PF16278"/>
    </source>
</evidence>
<proteinExistence type="predicted"/>
<dbReference type="EMBL" id="KV407454">
    <property type="protein sequence ID" value="KZF26540.1"/>
    <property type="molecule type" value="Genomic_DNA"/>
</dbReference>
<evidence type="ECO:0000313" key="9">
    <source>
        <dbReference type="EMBL" id="KZF26540.1"/>
    </source>
</evidence>
<keyword evidence="4" id="KW-0238">DNA-binding</keyword>
<dbReference type="GO" id="GO:0033699">
    <property type="term" value="F:DNA 5'-adenosine monophosphate hydrolase activity"/>
    <property type="evidence" value="ECO:0007669"/>
    <property type="project" value="TreeGrafter"/>
</dbReference>
<dbReference type="GeneID" id="28900851"/>
<dbReference type="SUPFAM" id="SSF54197">
    <property type="entry name" value="HIT-like"/>
    <property type="match status" value="1"/>
</dbReference>
<reference evidence="9 10" key="1">
    <citation type="journal article" date="2016" name="Fungal Biol.">
        <title>The genome of Xylona heveae provides a window into fungal endophytism.</title>
        <authorList>
            <person name="Gazis R."/>
            <person name="Kuo A."/>
            <person name="Riley R."/>
            <person name="LaButti K."/>
            <person name="Lipzen A."/>
            <person name="Lin J."/>
            <person name="Amirebrahimi M."/>
            <person name="Hesse C.N."/>
            <person name="Spatafora J.W."/>
            <person name="Henrissat B."/>
            <person name="Hainaut M."/>
            <person name="Grigoriev I.V."/>
            <person name="Hibbett D.S."/>
        </authorList>
    </citation>
    <scope>NUCLEOTIDE SEQUENCE [LARGE SCALE GENOMIC DNA]</scope>
    <source>
        <strain evidence="9 10">TC161</strain>
    </source>
</reference>
<feature type="domain" description="Aprataxin C2HE/C2H2/C2HC zinc finger" evidence="8">
    <location>
        <begin position="243"/>
        <end position="300"/>
    </location>
</feature>
<keyword evidence="2" id="KW-0479">Metal-binding</keyword>
<evidence type="ECO:0000256" key="1">
    <source>
        <dbReference type="ARBA" id="ARBA00004123"/>
    </source>
</evidence>
<dbReference type="GO" id="GO:0030983">
    <property type="term" value="F:mismatched DNA binding"/>
    <property type="evidence" value="ECO:0007669"/>
    <property type="project" value="TreeGrafter"/>
</dbReference>
<evidence type="ECO:0000256" key="6">
    <source>
        <dbReference type="SAM" id="MobiDB-lite"/>
    </source>
</evidence>
<accession>A0A165JRE3</accession>
<dbReference type="Pfam" id="PF16278">
    <property type="entry name" value="zf-C2HE"/>
    <property type="match status" value="1"/>
</dbReference>
<dbReference type="STRING" id="1328760.A0A165JRE3"/>
<dbReference type="GO" id="GO:0003725">
    <property type="term" value="F:double-stranded RNA binding"/>
    <property type="evidence" value="ECO:0007669"/>
    <property type="project" value="TreeGrafter"/>
</dbReference>
<gene>
    <name evidence="9" type="ORF">L228DRAFT_279721</name>
</gene>
<keyword evidence="10" id="KW-1185">Reference proteome</keyword>
<evidence type="ECO:0000256" key="5">
    <source>
        <dbReference type="ARBA" id="ARBA00023242"/>
    </source>
</evidence>
<evidence type="ECO:0000259" key="7">
    <source>
        <dbReference type="Pfam" id="PF01230"/>
    </source>
</evidence>
<keyword evidence="3" id="KW-0862">Zinc</keyword>
<dbReference type="OrthoDB" id="3512845at2759"/>
<dbReference type="Pfam" id="PF01230">
    <property type="entry name" value="HIT"/>
    <property type="match status" value="1"/>
</dbReference>
<dbReference type="GO" id="GO:0003697">
    <property type="term" value="F:single-stranded DNA binding"/>
    <property type="evidence" value="ECO:0007669"/>
    <property type="project" value="TreeGrafter"/>
</dbReference>
<dbReference type="PANTHER" id="PTHR12486">
    <property type="entry name" value="APRATAXIN-RELATED"/>
    <property type="match status" value="1"/>
</dbReference>
<dbReference type="RefSeq" id="XP_018192095.1">
    <property type="nucleotide sequence ID" value="XM_018335714.1"/>
</dbReference>
<dbReference type="GO" id="GO:0005634">
    <property type="term" value="C:nucleus"/>
    <property type="evidence" value="ECO:0007669"/>
    <property type="project" value="UniProtKB-SubCell"/>
</dbReference>
<comment type="subcellular location">
    <subcellularLocation>
        <location evidence="1">Nucleus</location>
    </subcellularLocation>
</comment>
<evidence type="ECO:0000313" key="10">
    <source>
        <dbReference type="Proteomes" id="UP000076632"/>
    </source>
</evidence>
<protein>
    <submittedName>
        <fullName evidence="9">HIT-like protein</fullName>
    </submittedName>
</protein>
<evidence type="ECO:0000256" key="2">
    <source>
        <dbReference type="ARBA" id="ARBA00022723"/>
    </source>
</evidence>
<evidence type="ECO:0000256" key="3">
    <source>
        <dbReference type="ARBA" id="ARBA00022833"/>
    </source>
</evidence>
<dbReference type="FunCoup" id="A0A165JRE3">
    <property type="interactions" value="52"/>
</dbReference>
<dbReference type="Gene3D" id="3.30.428.10">
    <property type="entry name" value="HIT-like"/>
    <property type="match status" value="1"/>
</dbReference>
<feature type="domain" description="HIT" evidence="7">
    <location>
        <begin position="89"/>
        <end position="225"/>
    </location>
</feature>
<name>A0A165JRE3_XYLHT</name>
<evidence type="ECO:0000256" key="4">
    <source>
        <dbReference type="ARBA" id="ARBA00023125"/>
    </source>
</evidence>
<feature type="compositionally biased region" description="Basic residues" evidence="6">
    <location>
        <begin position="52"/>
        <end position="66"/>
    </location>
</feature>
<dbReference type="AlphaFoldDB" id="A0A165JRE3"/>
<dbReference type="InterPro" id="IPR032566">
    <property type="entry name" value="Znf-C2HE"/>
</dbReference>
<feature type="region of interest" description="Disordered" evidence="6">
    <location>
        <begin position="1"/>
        <end position="68"/>
    </location>
</feature>
<dbReference type="GO" id="GO:0046872">
    <property type="term" value="F:metal ion binding"/>
    <property type="evidence" value="ECO:0007669"/>
    <property type="project" value="UniProtKB-KW"/>
</dbReference>
<dbReference type="OMA" id="IHDMFPK"/>